<dbReference type="EMBL" id="AAOE01000027">
    <property type="protein sequence ID" value="EAR08024.1"/>
    <property type="molecule type" value="Genomic_DNA"/>
</dbReference>
<evidence type="ECO:0000313" key="2">
    <source>
        <dbReference type="EMBL" id="EAR08024.1"/>
    </source>
</evidence>
<dbReference type="OrthoDB" id="8897581at2"/>
<dbReference type="HOGENOM" id="CLU_1407715_0_0_6"/>
<protein>
    <recommendedName>
        <fullName evidence="1">DUF6436 domain-containing protein</fullName>
    </recommendedName>
</protein>
<evidence type="ECO:0000259" key="1">
    <source>
        <dbReference type="Pfam" id="PF20029"/>
    </source>
</evidence>
<dbReference type="InterPro" id="IPR045494">
    <property type="entry name" value="DUF6436"/>
</dbReference>
<dbReference type="Proteomes" id="UP000005953">
    <property type="component" value="Unassembled WGS sequence"/>
</dbReference>
<dbReference type="AlphaFoldDB" id="A4BIR0"/>
<sequence>MNPERKRLIWLLLTVAALLVLALIASIGFQSRYVGWLTEEVSNPMAFRQQWESLLADLDGIEHPAIIHYQPEGCLCFSLSSKHAAQITDTGLAEGFSVVQLNSQHADLGKPVNADTSGLPFGPLIAITGPDGHLQYAGAYSDGVQCNTGNSMVSTFLSSDYESNGQTVIGLDVNVCRCIRPEIDF</sequence>
<organism evidence="2 3">
    <name type="scientific">Reinekea blandensis MED297</name>
    <dbReference type="NCBI Taxonomy" id="314283"/>
    <lineage>
        <taxon>Bacteria</taxon>
        <taxon>Pseudomonadati</taxon>
        <taxon>Pseudomonadota</taxon>
        <taxon>Gammaproteobacteria</taxon>
        <taxon>Oceanospirillales</taxon>
        <taxon>Saccharospirillaceae</taxon>
        <taxon>Reinekea</taxon>
    </lineage>
</organism>
<name>A4BIR0_9GAMM</name>
<proteinExistence type="predicted"/>
<gene>
    <name evidence="2" type="ORF">MED297_15680</name>
</gene>
<dbReference type="STRING" id="314283.MED297_15680"/>
<accession>A4BIR0</accession>
<dbReference type="RefSeq" id="WP_008043289.1">
    <property type="nucleotide sequence ID" value="NZ_CH724150.1"/>
</dbReference>
<reference evidence="2 3" key="1">
    <citation type="submission" date="2006-02" db="EMBL/GenBank/DDBJ databases">
        <authorList>
            <person name="Pinhassi J."/>
            <person name="Pedros-Alio C."/>
            <person name="Ferriera S."/>
            <person name="Johnson J."/>
            <person name="Kravitz S."/>
            <person name="Halpern A."/>
            <person name="Remington K."/>
            <person name="Beeson K."/>
            <person name="Tran B."/>
            <person name="Rogers Y.-H."/>
            <person name="Friedman R."/>
            <person name="Venter J.C."/>
        </authorList>
    </citation>
    <scope>NUCLEOTIDE SEQUENCE [LARGE SCALE GENOMIC DNA]</scope>
    <source>
        <strain evidence="2 3">MED297</strain>
    </source>
</reference>
<comment type="caution">
    <text evidence="2">The sequence shown here is derived from an EMBL/GenBank/DDBJ whole genome shotgun (WGS) entry which is preliminary data.</text>
</comment>
<evidence type="ECO:0000313" key="3">
    <source>
        <dbReference type="Proteomes" id="UP000005953"/>
    </source>
</evidence>
<keyword evidence="3" id="KW-1185">Reference proteome</keyword>
<dbReference type="Pfam" id="PF20029">
    <property type="entry name" value="DUF6436"/>
    <property type="match status" value="1"/>
</dbReference>
<feature type="domain" description="DUF6436" evidence="1">
    <location>
        <begin position="47"/>
        <end position="178"/>
    </location>
</feature>